<feature type="domain" description="Immunity protein 71" evidence="2">
    <location>
        <begin position="12"/>
        <end position="90"/>
    </location>
</feature>
<comment type="caution">
    <text evidence="3">The sequence shown here is derived from an EMBL/GenBank/DDBJ whole genome shotgun (WGS) entry which is preliminary data.</text>
</comment>
<dbReference type="AlphaFoldDB" id="A0A4Q2AS77"/>
<dbReference type="InterPro" id="IPR028950">
    <property type="entry name" value="Imm71"/>
</dbReference>
<sequence length="299" mass="34724">MTDTIKLYDPTDDATRRKIFWLLQRLTSFSLWQRKRDAFARFANAYEHAVNTWPDDDPDGIHDKHFPLIAEILAAYDRGLTELARGNRLVWQHGGPLQHASRRYDFLEAYFYPHPDYWDRGAQAAPYPPKIEALAQLLHASEYQMEYAPFDPGDRFGDLAKLRTARLLMSPNAYKRNFHTLPYPVFPKELPAVPKAVGPVIWTGRKVPCDCIWEPVVIEWSRRPGIVPIVMPSLRNGGCFNYFTRGTRAPNLTDDFPGLLIPTCWRLLWEDRRYADGVVLDESQYFLEPRQVSLTNLDR</sequence>
<dbReference type="Pfam" id="PF15602">
    <property type="entry name" value="Imm71"/>
    <property type="match status" value="1"/>
</dbReference>
<dbReference type="EMBL" id="QWEX01000001">
    <property type="protein sequence ID" value="RXV72277.1"/>
    <property type="molecule type" value="Genomic_DNA"/>
</dbReference>
<evidence type="ECO:0000313" key="3">
    <source>
        <dbReference type="EMBL" id="RXV72277.1"/>
    </source>
</evidence>
<proteinExistence type="predicted"/>
<dbReference type="Pfam" id="PF15584">
    <property type="entry name" value="Imm72"/>
    <property type="match status" value="1"/>
</dbReference>
<gene>
    <name evidence="3" type="ORF">D1006_07910</name>
</gene>
<evidence type="ECO:0000259" key="2">
    <source>
        <dbReference type="Pfam" id="PF15602"/>
    </source>
</evidence>
<accession>A0A4Q2AS77</accession>
<dbReference type="InterPro" id="IPR028966">
    <property type="entry name" value="Imm72"/>
</dbReference>
<evidence type="ECO:0000259" key="1">
    <source>
        <dbReference type="Pfam" id="PF15584"/>
    </source>
</evidence>
<dbReference type="RefSeq" id="WP_129513307.1">
    <property type="nucleotide sequence ID" value="NZ_QWEX01000001.1"/>
</dbReference>
<dbReference type="Proteomes" id="UP000289650">
    <property type="component" value="Unassembled WGS sequence"/>
</dbReference>
<evidence type="ECO:0008006" key="5">
    <source>
        <dbReference type="Google" id="ProtNLM"/>
    </source>
</evidence>
<organism evidence="3 4">
    <name type="scientific">Burkholderia stabilis</name>
    <dbReference type="NCBI Taxonomy" id="95485"/>
    <lineage>
        <taxon>Bacteria</taxon>
        <taxon>Pseudomonadati</taxon>
        <taxon>Pseudomonadota</taxon>
        <taxon>Betaproteobacteria</taxon>
        <taxon>Burkholderiales</taxon>
        <taxon>Burkholderiaceae</taxon>
        <taxon>Burkholderia</taxon>
        <taxon>Burkholderia cepacia complex</taxon>
    </lineage>
</organism>
<protein>
    <recommendedName>
        <fullName evidence="5">Immunity protein 72 domain-containing protein</fullName>
    </recommendedName>
</protein>
<feature type="domain" description="Immunity protein 72" evidence="1">
    <location>
        <begin position="200"/>
        <end position="287"/>
    </location>
</feature>
<reference evidence="3 4" key="1">
    <citation type="submission" date="2018-08" db="EMBL/GenBank/DDBJ databases">
        <title>Mountain-cultivated ginseng endophyte, Burkholderia stabilis and its activity against ginseng root rot disease.</title>
        <authorList>
            <person name="Tapan Kumar M."/>
            <person name="Bae H."/>
            <person name="Shanmugam G."/>
            <person name="Jeon J."/>
        </authorList>
    </citation>
    <scope>NUCLEOTIDE SEQUENCE [LARGE SCALE GENOMIC DNA]</scope>
    <source>
        <strain evidence="3 4">EB159</strain>
    </source>
</reference>
<evidence type="ECO:0000313" key="4">
    <source>
        <dbReference type="Proteomes" id="UP000289650"/>
    </source>
</evidence>
<dbReference type="OrthoDB" id="6670599at2"/>
<name>A0A4Q2AS77_9BURK</name>